<gene>
    <name evidence="2" type="ORF">MNBD_GAMMA13-1081</name>
</gene>
<protein>
    <submittedName>
        <fullName evidence="2">Para-aminobenzoate synthase, aminase component</fullName>
        <ecNumber evidence="2">2.6.1.85</ecNumber>
    </submittedName>
</protein>
<keyword evidence="2" id="KW-0032">Aminotransferase</keyword>
<organism evidence="2">
    <name type="scientific">hydrothermal vent metagenome</name>
    <dbReference type="NCBI Taxonomy" id="652676"/>
    <lineage>
        <taxon>unclassified sequences</taxon>
        <taxon>metagenomes</taxon>
        <taxon>ecological metagenomes</taxon>
    </lineage>
</organism>
<reference evidence="2" key="1">
    <citation type="submission" date="2018-06" db="EMBL/GenBank/DDBJ databases">
        <authorList>
            <person name="Zhirakovskaya E."/>
        </authorList>
    </citation>
    <scope>NUCLEOTIDE SEQUENCE</scope>
</reference>
<evidence type="ECO:0000259" key="1">
    <source>
        <dbReference type="Pfam" id="PF00425"/>
    </source>
</evidence>
<keyword evidence="2" id="KW-0808">Transferase</keyword>
<dbReference type="PANTHER" id="PTHR11236">
    <property type="entry name" value="AMINOBENZOATE/ANTHRANILATE SYNTHASE"/>
    <property type="match status" value="1"/>
</dbReference>
<sequence length="159" mass="17143">QAEHIMLIDLERNDLGRIAVPGSIAVTELMSLESYATVHHLVSNVSARKRAGITPGEVIRAVFPGGTITGCPKVRCMEIIAELEKQPRGAYTGSMGYLNHDGSMDLNILIRSIVRDGDQLSFRAGAGIVHDSQPRHELKETRAKAAGLLNAINGDSIQC</sequence>
<dbReference type="InterPro" id="IPR015890">
    <property type="entry name" value="Chorismate_C"/>
</dbReference>
<dbReference type="SUPFAM" id="SSF56322">
    <property type="entry name" value="ADC synthase"/>
    <property type="match status" value="1"/>
</dbReference>
<evidence type="ECO:0000313" key="2">
    <source>
        <dbReference type="EMBL" id="VAW82081.1"/>
    </source>
</evidence>
<dbReference type="InterPro" id="IPR019999">
    <property type="entry name" value="Anth_synth_I-like"/>
</dbReference>
<name>A0A3B0YRJ9_9ZZZZ</name>
<dbReference type="PRINTS" id="PR00095">
    <property type="entry name" value="ANTSNTHASEI"/>
</dbReference>
<dbReference type="Gene3D" id="3.60.120.10">
    <property type="entry name" value="Anthranilate synthase"/>
    <property type="match status" value="1"/>
</dbReference>
<dbReference type="EMBL" id="UOFK01000297">
    <property type="protein sequence ID" value="VAW82081.1"/>
    <property type="molecule type" value="Genomic_DNA"/>
</dbReference>
<dbReference type="Pfam" id="PF00425">
    <property type="entry name" value="Chorismate_bind"/>
    <property type="match status" value="1"/>
</dbReference>
<dbReference type="PANTHER" id="PTHR11236:SF9">
    <property type="entry name" value="ANTHRANILATE SYNTHASE COMPONENT 1"/>
    <property type="match status" value="1"/>
</dbReference>
<dbReference type="GO" id="GO:0046820">
    <property type="term" value="F:4-amino-4-deoxychorismate synthase activity"/>
    <property type="evidence" value="ECO:0007669"/>
    <property type="project" value="UniProtKB-EC"/>
</dbReference>
<dbReference type="InterPro" id="IPR005801">
    <property type="entry name" value="ADC_synthase"/>
</dbReference>
<accession>A0A3B0YRJ9</accession>
<feature type="non-terminal residue" evidence="2">
    <location>
        <position position="1"/>
    </location>
</feature>
<proteinExistence type="predicted"/>
<dbReference type="AlphaFoldDB" id="A0A3B0YRJ9"/>
<dbReference type="GO" id="GO:0000162">
    <property type="term" value="P:L-tryptophan biosynthetic process"/>
    <property type="evidence" value="ECO:0007669"/>
    <property type="project" value="TreeGrafter"/>
</dbReference>
<dbReference type="EC" id="2.6.1.85" evidence="2"/>
<feature type="domain" description="Chorismate-utilising enzyme C-terminal" evidence="1">
    <location>
        <begin position="2"/>
        <end position="144"/>
    </location>
</feature>